<evidence type="ECO:0000259" key="2">
    <source>
        <dbReference type="Pfam" id="PF01261"/>
    </source>
</evidence>
<accession>A0A5B8VGN0</accession>
<proteinExistence type="predicted"/>
<protein>
    <submittedName>
        <fullName evidence="3">TIM barrel protein</fullName>
    </submittedName>
</protein>
<dbReference type="InterPro" id="IPR006311">
    <property type="entry name" value="TAT_signal"/>
</dbReference>
<dbReference type="InterPro" id="IPR050312">
    <property type="entry name" value="IolE/XylAMocC-like"/>
</dbReference>
<dbReference type="AlphaFoldDB" id="A0A5B8VGN0"/>
<dbReference type="Proteomes" id="UP000321533">
    <property type="component" value="Chromosome"/>
</dbReference>
<dbReference type="KEGG" id="pgin:FRZ67_05470"/>
<dbReference type="NCBIfam" id="TIGR01409">
    <property type="entry name" value="TAT_signal_seq"/>
    <property type="match status" value="1"/>
</dbReference>
<evidence type="ECO:0000313" key="4">
    <source>
        <dbReference type="Proteomes" id="UP000321533"/>
    </source>
</evidence>
<dbReference type="PANTHER" id="PTHR12110">
    <property type="entry name" value="HYDROXYPYRUVATE ISOMERASE"/>
    <property type="match status" value="1"/>
</dbReference>
<keyword evidence="1" id="KW-0732">Signal</keyword>
<evidence type="ECO:0000313" key="3">
    <source>
        <dbReference type="EMBL" id="QEC70142.1"/>
    </source>
</evidence>
<sequence>MNRRSFLGKAAVGVAATGLASTISSPVFALAKKKGIAMPIGFQSYVFREEISNQPHETMSRLASYGYKNVEWCSPKGYQGPFTPLVKYSGKELKKITNDAGLETTSCHFTWQEITDDASLAERIEFANQLGLKCMVCSGGLGAKTADEIKKRCDQMNHVGEMVKKGGMIAGYHNHNGEFDEKIDGRPQYDIMLEHLDASLVKMQFQVAAITSGYKAQDYFRKFPGRFISAHLQDYSPSDNTKEVVMGTGIVDWKDFFVAAKTGGLKYVFVEMESDPSIMQGCANYLKEIS</sequence>
<dbReference type="SUPFAM" id="SSF51658">
    <property type="entry name" value="Xylose isomerase-like"/>
    <property type="match status" value="1"/>
</dbReference>
<feature type="chain" id="PRO_5023056902" evidence="1">
    <location>
        <begin position="30"/>
        <end position="290"/>
    </location>
</feature>
<dbReference type="EMBL" id="CP042435">
    <property type="protein sequence ID" value="QEC70142.1"/>
    <property type="molecule type" value="Genomic_DNA"/>
</dbReference>
<dbReference type="InterPro" id="IPR019546">
    <property type="entry name" value="TAT_signal_bac_arc"/>
</dbReference>
<dbReference type="PANTHER" id="PTHR12110:SF41">
    <property type="entry name" value="INOSOSE DEHYDRATASE"/>
    <property type="match status" value="1"/>
</dbReference>
<gene>
    <name evidence="3" type="ORF">FRZ67_05470</name>
</gene>
<dbReference type="Gene3D" id="3.20.20.150">
    <property type="entry name" value="Divalent-metal-dependent TIM barrel enzymes"/>
    <property type="match status" value="1"/>
</dbReference>
<dbReference type="RefSeq" id="WP_147193078.1">
    <property type="nucleotide sequence ID" value="NZ_CP042435.1"/>
</dbReference>
<reference evidence="3 4" key="1">
    <citation type="journal article" date="2016" name="Int. J. Syst. Evol. Microbiol.">
        <title>Panacibacter ginsenosidivorans gen. nov., sp. nov., with ginsenoside converting activity isolated from soil of a ginseng field.</title>
        <authorList>
            <person name="Siddiqi M.Z."/>
            <person name="Muhammad Shafi S."/>
            <person name="Choi K.D."/>
            <person name="Im W.T."/>
        </authorList>
    </citation>
    <scope>NUCLEOTIDE SEQUENCE [LARGE SCALE GENOMIC DNA]</scope>
    <source>
        <strain evidence="3 4">Gsoil1550</strain>
    </source>
</reference>
<dbReference type="Pfam" id="PF01261">
    <property type="entry name" value="AP_endonuc_2"/>
    <property type="match status" value="1"/>
</dbReference>
<feature type="domain" description="Xylose isomerase-like TIM barrel" evidence="2">
    <location>
        <begin position="61"/>
        <end position="276"/>
    </location>
</feature>
<organism evidence="3 4">
    <name type="scientific">Panacibacter ginsenosidivorans</name>
    <dbReference type="NCBI Taxonomy" id="1813871"/>
    <lineage>
        <taxon>Bacteria</taxon>
        <taxon>Pseudomonadati</taxon>
        <taxon>Bacteroidota</taxon>
        <taxon>Chitinophagia</taxon>
        <taxon>Chitinophagales</taxon>
        <taxon>Chitinophagaceae</taxon>
        <taxon>Panacibacter</taxon>
    </lineage>
</organism>
<name>A0A5B8VGN0_9BACT</name>
<dbReference type="InterPro" id="IPR013022">
    <property type="entry name" value="Xyl_isomerase-like_TIM-brl"/>
</dbReference>
<evidence type="ECO:0000256" key="1">
    <source>
        <dbReference type="SAM" id="SignalP"/>
    </source>
</evidence>
<dbReference type="InterPro" id="IPR036237">
    <property type="entry name" value="Xyl_isomerase-like_sf"/>
</dbReference>
<dbReference type="PROSITE" id="PS51318">
    <property type="entry name" value="TAT"/>
    <property type="match status" value="1"/>
</dbReference>
<keyword evidence="4" id="KW-1185">Reference proteome</keyword>
<feature type="signal peptide" evidence="1">
    <location>
        <begin position="1"/>
        <end position="29"/>
    </location>
</feature>
<dbReference type="OrthoDB" id="9798407at2"/>